<protein>
    <recommendedName>
        <fullName evidence="7">Leucine-rich repeat-containing N-terminal plant-type domain-containing protein</fullName>
    </recommendedName>
</protein>
<dbReference type="Gene3D" id="3.80.10.10">
    <property type="entry name" value="Ribonuclease Inhibitor"/>
    <property type="match status" value="1"/>
</dbReference>
<keyword evidence="6" id="KW-1185">Reference proteome</keyword>
<evidence type="ECO:0000313" key="6">
    <source>
        <dbReference type="Proteomes" id="UP000224567"/>
    </source>
</evidence>
<evidence type="ECO:0000256" key="1">
    <source>
        <dbReference type="ARBA" id="ARBA00022614"/>
    </source>
</evidence>
<evidence type="ECO:0000256" key="4">
    <source>
        <dbReference type="SAM" id="SignalP"/>
    </source>
</evidence>
<evidence type="ECO:0008006" key="7">
    <source>
        <dbReference type="Google" id="ProtNLM"/>
    </source>
</evidence>
<name>A0A2G2VSE9_CAPBA</name>
<dbReference type="PANTHER" id="PTHR48065:SF75">
    <property type="entry name" value="LEUCINE-RICH REPEAT-CONTAINING N-TERMINAL PLANT-TYPE DOMAIN-CONTAINING PROTEIN"/>
    <property type="match status" value="1"/>
</dbReference>
<dbReference type="Pfam" id="PF00560">
    <property type="entry name" value="LRR_1"/>
    <property type="match status" value="4"/>
</dbReference>
<dbReference type="GO" id="GO:0006952">
    <property type="term" value="P:defense response"/>
    <property type="evidence" value="ECO:0007669"/>
    <property type="project" value="UniProtKB-ARBA"/>
</dbReference>
<dbReference type="GO" id="GO:0051707">
    <property type="term" value="P:response to other organism"/>
    <property type="evidence" value="ECO:0007669"/>
    <property type="project" value="UniProtKB-ARBA"/>
</dbReference>
<comment type="caution">
    <text evidence="5">The sequence shown here is derived from an EMBL/GenBank/DDBJ whole genome shotgun (WGS) entry which is preliminary data.</text>
</comment>
<feature type="chain" id="PRO_5013727130" description="Leucine-rich repeat-containing N-terminal plant-type domain-containing protein" evidence="4">
    <location>
        <begin position="22"/>
        <end position="334"/>
    </location>
</feature>
<accession>A0A2G2VSE9</accession>
<dbReference type="EMBL" id="MLFT02000010">
    <property type="protein sequence ID" value="PHT35898.1"/>
    <property type="molecule type" value="Genomic_DNA"/>
</dbReference>
<keyword evidence="1" id="KW-0433">Leucine-rich repeat</keyword>
<dbReference type="Proteomes" id="UP000224567">
    <property type="component" value="Unassembled WGS sequence"/>
</dbReference>
<reference evidence="5 6" key="1">
    <citation type="journal article" date="2017" name="Genome Biol.">
        <title>New reference genome sequences of hot pepper reveal the massive evolution of plant disease-resistance genes by retroduplication.</title>
        <authorList>
            <person name="Kim S."/>
            <person name="Park J."/>
            <person name="Yeom S.I."/>
            <person name="Kim Y.M."/>
            <person name="Seo E."/>
            <person name="Kim K.T."/>
            <person name="Kim M.S."/>
            <person name="Lee J.M."/>
            <person name="Cheong K."/>
            <person name="Shin H.S."/>
            <person name="Kim S.B."/>
            <person name="Han K."/>
            <person name="Lee J."/>
            <person name="Park M."/>
            <person name="Lee H.A."/>
            <person name="Lee H.Y."/>
            <person name="Lee Y."/>
            <person name="Oh S."/>
            <person name="Lee J.H."/>
            <person name="Choi E."/>
            <person name="Choi E."/>
            <person name="Lee S.E."/>
            <person name="Jeon J."/>
            <person name="Kim H."/>
            <person name="Choi G."/>
            <person name="Song H."/>
            <person name="Lee J."/>
            <person name="Lee S.C."/>
            <person name="Kwon J.K."/>
            <person name="Lee H.Y."/>
            <person name="Koo N."/>
            <person name="Hong Y."/>
            <person name="Kim R.W."/>
            <person name="Kang W.H."/>
            <person name="Huh J.H."/>
            <person name="Kang B.C."/>
            <person name="Yang T.J."/>
            <person name="Lee Y.H."/>
            <person name="Bennetzen J.L."/>
            <person name="Choi D."/>
        </authorList>
    </citation>
    <scope>NUCLEOTIDE SEQUENCE [LARGE SCALE GENOMIC DNA]</scope>
    <source>
        <strain evidence="6">cv. PBC81</strain>
    </source>
</reference>
<feature type="region of interest" description="Disordered" evidence="3">
    <location>
        <begin position="279"/>
        <end position="300"/>
    </location>
</feature>
<feature type="signal peptide" evidence="4">
    <location>
        <begin position="1"/>
        <end position="21"/>
    </location>
</feature>
<reference evidence="6" key="2">
    <citation type="journal article" date="2017" name="J. Anim. Genet.">
        <title>Multiple reference genome sequences of hot pepper reveal the massive evolution of plant disease resistance genes by retroduplication.</title>
        <authorList>
            <person name="Kim S."/>
            <person name="Park J."/>
            <person name="Yeom S.-I."/>
            <person name="Kim Y.-M."/>
            <person name="Seo E."/>
            <person name="Kim K.-T."/>
            <person name="Kim M.-S."/>
            <person name="Lee J.M."/>
            <person name="Cheong K."/>
            <person name="Shin H.-S."/>
            <person name="Kim S.-B."/>
            <person name="Han K."/>
            <person name="Lee J."/>
            <person name="Park M."/>
            <person name="Lee H.-A."/>
            <person name="Lee H.-Y."/>
            <person name="Lee Y."/>
            <person name="Oh S."/>
            <person name="Lee J.H."/>
            <person name="Choi E."/>
            <person name="Choi E."/>
            <person name="Lee S.E."/>
            <person name="Jeon J."/>
            <person name="Kim H."/>
            <person name="Choi G."/>
            <person name="Song H."/>
            <person name="Lee J."/>
            <person name="Lee S.-C."/>
            <person name="Kwon J.-K."/>
            <person name="Lee H.-Y."/>
            <person name="Koo N."/>
            <person name="Hong Y."/>
            <person name="Kim R.W."/>
            <person name="Kang W.-H."/>
            <person name="Huh J.H."/>
            <person name="Kang B.-C."/>
            <person name="Yang T.-J."/>
            <person name="Lee Y.-H."/>
            <person name="Bennetzen J.L."/>
            <person name="Choi D."/>
        </authorList>
    </citation>
    <scope>NUCLEOTIDE SEQUENCE [LARGE SCALE GENOMIC DNA]</scope>
    <source>
        <strain evidence="6">cv. PBC81</strain>
    </source>
</reference>
<dbReference type="STRING" id="33114.A0A2G2VSE9"/>
<organism evidence="5 6">
    <name type="scientific">Capsicum baccatum</name>
    <name type="common">Peruvian pepper</name>
    <dbReference type="NCBI Taxonomy" id="33114"/>
    <lineage>
        <taxon>Eukaryota</taxon>
        <taxon>Viridiplantae</taxon>
        <taxon>Streptophyta</taxon>
        <taxon>Embryophyta</taxon>
        <taxon>Tracheophyta</taxon>
        <taxon>Spermatophyta</taxon>
        <taxon>Magnoliopsida</taxon>
        <taxon>eudicotyledons</taxon>
        <taxon>Gunneridae</taxon>
        <taxon>Pentapetalae</taxon>
        <taxon>asterids</taxon>
        <taxon>lamiids</taxon>
        <taxon>Solanales</taxon>
        <taxon>Solanaceae</taxon>
        <taxon>Solanoideae</taxon>
        <taxon>Capsiceae</taxon>
        <taxon>Capsicum</taxon>
    </lineage>
</organism>
<sequence>MSVNMSALWIILLGFNGFTDIIKQESAKCFRSSQILELQHNEIHGEFPLILTNNSVLTSLDVSWNLFSGKIPSAIGNLWRLQKLRMINNSLEGDLRSLKTLSLGRNHFSIFIPSSFSKLTDLESMSLGGNGLNESLPDEVMSLSNLSILNLSRNKFSGTIPSSIGTLYKLTVVDLSGQNFSEEIPFDLAVSPDLDNCSTLVNLDLHSNSLSGQISVDLRHLSHLSVLDLGRNNLMVLTPTNSDGFWRKRRGSGAGVGGRQIWALGNDNRLAMMAIGSQVPTKRKTGRRNDAPENGEKKKHRRWQWISRRIWYRGMGAGAALTFAGSLVADFNGF</sequence>
<keyword evidence="4" id="KW-0732">Signal</keyword>
<keyword evidence="2" id="KW-0677">Repeat</keyword>
<dbReference type="OrthoDB" id="852079at2759"/>
<dbReference type="InterPro" id="IPR003591">
    <property type="entry name" value="Leu-rich_rpt_typical-subtyp"/>
</dbReference>
<dbReference type="FunFam" id="3.80.10.10:FF:000383">
    <property type="entry name" value="Leucine-rich repeat receptor protein kinase EMS1"/>
    <property type="match status" value="1"/>
</dbReference>
<dbReference type="InterPro" id="IPR001611">
    <property type="entry name" value="Leu-rich_rpt"/>
</dbReference>
<evidence type="ECO:0000313" key="5">
    <source>
        <dbReference type="EMBL" id="PHT35898.1"/>
    </source>
</evidence>
<dbReference type="InterPro" id="IPR032675">
    <property type="entry name" value="LRR_dom_sf"/>
</dbReference>
<dbReference type="SMART" id="SM00369">
    <property type="entry name" value="LRR_TYP"/>
    <property type="match status" value="4"/>
</dbReference>
<proteinExistence type="predicted"/>
<dbReference type="AlphaFoldDB" id="A0A2G2VSE9"/>
<feature type="compositionally biased region" description="Basic and acidic residues" evidence="3">
    <location>
        <begin position="287"/>
        <end position="296"/>
    </location>
</feature>
<dbReference type="PANTHER" id="PTHR48065">
    <property type="entry name" value="OS10G0469600 PROTEIN"/>
    <property type="match status" value="1"/>
</dbReference>
<evidence type="ECO:0000256" key="2">
    <source>
        <dbReference type="ARBA" id="ARBA00022737"/>
    </source>
</evidence>
<gene>
    <name evidence="5" type="ORF">CQW23_23598</name>
</gene>
<dbReference type="SUPFAM" id="SSF52058">
    <property type="entry name" value="L domain-like"/>
    <property type="match status" value="1"/>
</dbReference>
<evidence type="ECO:0000256" key="3">
    <source>
        <dbReference type="SAM" id="MobiDB-lite"/>
    </source>
</evidence>